<proteinExistence type="inferred from homology"/>
<dbReference type="PANTHER" id="PTHR21064">
    <property type="entry name" value="AMINOGLYCOSIDE PHOSPHOTRANSFERASE DOMAIN-CONTAINING PROTEIN-RELATED"/>
    <property type="match status" value="1"/>
</dbReference>
<dbReference type="Pfam" id="PF01636">
    <property type="entry name" value="APH"/>
    <property type="match status" value="1"/>
</dbReference>
<keyword evidence="12" id="KW-1185">Reference proteome</keyword>
<evidence type="ECO:0000256" key="9">
    <source>
        <dbReference type="ARBA" id="ARBA00040505"/>
    </source>
</evidence>
<evidence type="ECO:0000256" key="1">
    <source>
        <dbReference type="ARBA" id="ARBA00004496"/>
    </source>
</evidence>
<comment type="similarity">
    <text evidence="2">Belongs to the aminoglycoside phosphotransferase family.</text>
</comment>
<keyword evidence="3" id="KW-0963">Cytoplasm</keyword>
<sequence length="365" mass="41620">MSNEDGCIRQMVPITLNLKEAQQLVEKLFGLSVIEIKPLNSYDDKNYHVTVSSSENPSILELWKHGYILKVLNSLDSQNISFVEAQNELMTFLNENDVSTTRPVKNIDGSYHSILEVSLGERDSVSYVVRLLTYQPGLLLKDVKPSSALFYNIGLFAANMNLKMKEFNSKRFERLTSWSLGCLPEVEKSLHVLKDEEKLSISNDVINNFKENVISRIGSLQKGIIHGDFNEQNIIVRKTESDYEMCSIIDFGDAHVSAYLFELSIMMCYLLMLTQSAEDGRDIVAGYSYLMKLPEEELKLLKVCVCGRLVQSLVFGLYFYSKNPSNSYILSTQEKGWKLLKKLWRTDSIALHTLWCSGIDSNREN</sequence>
<comment type="subcellular location">
    <subcellularLocation>
        <location evidence="1">Cytoplasm</location>
    </subcellularLocation>
</comment>
<dbReference type="InterPro" id="IPR050249">
    <property type="entry name" value="Pseudomonas-type_ThrB"/>
</dbReference>
<comment type="function">
    <text evidence="7">Catalyzes the GTP-dependent phosphorylation of 5-hydroxy-L-lysine.</text>
</comment>
<name>A0A482X7Q1_LAOST</name>
<dbReference type="STRING" id="195883.A0A482X7Q1"/>
<evidence type="ECO:0000256" key="8">
    <source>
        <dbReference type="ARBA" id="ARBA00038873"/>
    </source>
</evidence>
<evidence type="ECO:0000313" key="11">
    <source>
        <dbReference type="EMBL" id="RZF41450.1"/>
    </source>
</evidence>
<feature type="domain" description="Aminoglycoside phosphotransferase" evidence="10">
    <location>
        <begin position="37"/>
        <end position="288"/>
    </location>
</feature>
<evidence type="ECO:0000256" key="4">
    <source>
        <dbReference type="ARBA" id="ARBA00022679"/>
    </source>
</evidence>
<evidence type="ECO:0000256" key="3">
    <source>
        <dbReference type="ARBA" id="ARBA00022490"/>
    </source>
</evidence>
<dbReference type="GO" id="GO:0047992">
    <property type="term" value="F:hydroxylysine kinase activity"/>
    <property type="evidence" value="ECO:0007669"/>
    <property type="project" value="UniProtKB-EC"/>
</dbReference>
<dbReference type="OrthoDB" id="9973935at2759"/>
<dbReference type="GO" id="GO:0005737">
    <property type="term" value="C:cytoplasm"/>
    <property type="evidence" value="ECO:0007669"/>
    <property type="project" value="UniProtKB-SubCell"/>
</dbReference>
<keyword evidence="4" id="KW-0808">Transferase</keyword>
<dbReference type="SMR" id="A0A482X7Q1"/>
<dbReference type="PANTHER" id="PTHR21064:SF1">
    <property type="entry name" value="HYDROXYLYSINE KINASE"/>
    <property type="match status" value="1"/>
</dbReference>
<dbReference type="Gene3D" id="3.30.200.20">
    <property type="entry name" value="Phosphorylase Kinase, domain 1"/>
    <property type="match status" value="1"/>
</dbReference>
<dbReference type="EC" id="2.7.1.81" evidence="8"/>
<comment type="caution">
    <text evidence="11">The sequence shown here is derived from an EMBL/GenBank/DDBJ whole genome shotgun (WGS) entry which is preliminary data.</text>
</comment>
<dbReference type="Proteomes" id="UP000291343">
    <property type="component" value="Unassembled WGS sequence"/>
</dbReference>
<comment type="catalytic activity">
    <reaction evidence="6">
        <text>(5R)-5-hydroxy-L-lysine + GTP = (5R)-5-phosphooxy-L-lysine + GDP + H(+)</text>
        <dbReference type="Rhea" id="RHEA:19049"/>
        <dbReference type="ChEBI" id="CHEBI:15378"/>
        <dbReference type="ChEBI" id="CHEBI:37565"/>
        <dbReference type="ChEBI" id="CHEBI:57882"/>
        <dbReference type="ChEBI" id="CHEBI:58189"/>
        <dbReference type="ChEBI" id="CHEBI:58357"/>
        <dbReference type="EC" id="2.7.1.81"/>
    </reaction>
</comment>
<protein>
    <recommendedName>
        <fullName evidence="9">Hydroxylysine kinase</fullName>
        <ecNumber evidence="8">2.7.1.81</ecNumber>
    </recommendedName>
</protein>
<keyword evidence="5" id="KW-0418">Kinase</keyword>
<evidence type="ECO:0000313" key="12">
    <source>
        <dbReference type="Proteomes" id="UP000291343"/>
    </source>
</evidence>
<dbReference type="AlphaFoldDB" id="A0A482X7Q1"/>
<dbReference type="FunFam" id="3.30.200.20:FF:000549">
    <property type="entry name" value="hydroxylysine kinase"/>
    <property type="match status" value="1"/>
</dbReference>
<evidence type="ECO:0000256" key="2">
    <source>
        <dbReference type="ARBA" id="ARBA00006219"/>
    </source>
</evidence>
<evidence type="ECO:0000256" key="7">
    <source>
        <dbReference type="ARBA" id="ARBA00037368"/>
    </source>
</evidence>
<gene>
    <name evidence="11" type="ORF">LSTR_LSTR000164</name>
</gene>
<evidence type="ECO:0000256" key="5">
    <source>
        <dbReference type="ARBA" id="ARBA00022777"/>
    </source>
</evidence>
<dbReference type="EMBL" id="QKKF02016774">
    <property type="protein sequence ID" value="RZF41450.1"/>
    <property type="molecule type" value="Genomic_DNA"/>
</dbReference>
<dbReference type="FunFam" id="3.90.1200.10:FF:000007">
    <property type="entry name" value="hydroxylysine kinase isoform X1"/>
    <property type="match status" value="1"/>
</dbReference>
<dbReference type="InParanoid" id="A0A482X7Q1"/>
<dbReference type="Gene3D" id="3.90.1200.10">
    <property type="match status" value="1"/>
</dbReference>
<dbReference type="SUPFAM" id="SSF56112">
    <property type="entry name" value="Protein kinase-like (PK-like)"/>
    <property type="match status" value="1"/>
</dbReference>
<evidence type="ECO:0000256" key="6">
    <source>
        <dbReference type="ARBA" id="ARBA00036820"/>
    </source>
</evidence>
<organism evidence="11 12">
    <name type="scientific">Laodelphax striatellus</name>
    <name type="common">Small brown planthopper</name>
    <name type="synonym">Delphax striatella</name>
    <dbReference type="NCBI Taxonomy" id="195883"/>
    <lineage>
        <taxon>Eukaryota</taxon>
        <taxon>Metazoa</taxon>
        <taxon>Ecdysozoa</taxon>
        <taxon>Arthropoda</taxon>
        <taxon>Hexapoda</taxon>
        <taxon>Insecta</taxon>
        <taxon>Pterygota</taxon>
        <taxon>Neoptera</taxon>
        <taxon>Paraneoptera</taxon>
        <taxon>Hemiptera</taxon>
        <taxon>Auchenorrhyncha</taxon>
        <taxon>Fulgoroidea</taxon>
        <taxon>Delphacidae</taxon>
        <taxon>Criomorphinae</taxon>
        <taxon>Laodelphax</taxon>
    </lineage>
</organism>
<dbReference type="InterPro" id="IPR002575">
    <property type="entry name" value="Aminoglycoside_PTrfase"/>
</dbReference>
<dbReference type="InterPro" id="IPR011009">
    <property type="entry name" value="Kinase-like_dom_sf"/>
</dbReference>
<accession>A0A482X7Q1</accession>
<reference evidence="11 12" key="1">
    <citation type="journal article" date="2017" name="Gigascience">
        <title>Genome sequence of the small brown planthopper, Laodelphax striatellus.</title>
        <authorList>
            <person name="Zhu J."/>
            <person name="Jiang F."/>
            <person name="Wang X."/>
            <person name="Yang P."/>
            <person name="Bao Y."/>
            <person name="Zhao W."/>
            <person name="Wang W."/>
            <person name="Lu H."/>
            <person name="Wang Q."/>
            <person name="Cui N."/>
            <person name="Li J."/>
            <person name="Chen X."/>
            <person name="Luo L."/>
            <person name="Yu J."/>
            <person name="Kang L."/>
            <person name="Cui F."/>
        </authorList>
    </citation>
    <scope>NUCLEOTIDE SEQUENCE [LARGE SCALE GENOMIC DNA]</scope>
    <source>
        <strain evidence="11">Lst14</strain>
    </source>
</reference>
<evidence type="ECO:0000259" key="10">
    <source>
        <dbReference type="Pfam" id="PF01636"/>
    </source>
</evidence>
<dbReference type="FunCoup" id="A0A482X7Q1">
    <property type="interactions" value="149"/>
</dbReference>